<dbReference type="EMBL" id="LR796858">
    <property type="protein sequence ID" value="CAB4170394.1"/>
    <property type="molecule type" value="Genomic_DNA"/>
</dbReference>
<evidence type="ECO:0000313" key="2">
    <source>
        <dbReference type="EMBL" id="CAB4170394.1"/>
    </source>
</evidence>
<evidence type="ECO:0000313" key="1">
    <source>
        <dbReference type="EMBL" id="CAB4168152.1"/>
    </source>
</evidence>
<name>A0A6J5T922_9CAUD</name>
<evidence type="ECO:0000313" key="4">
    <source>
        <dbReference type="EMBL" id="CAB4222977.1"/>
    </source>
</evidence>
<evidence type="ECO:0000313" key="3">
    <source>
        <dbReference type="EMBL" id="CAB4176843.1"/>
    </source>
</evidence>
<dbReference type="EMBL" id="LR796815">
    <property type="protein sequence ID" value="CAB4168152.1"/>
    <property type="molecule type" value="Genomic_DNA"/>
</dbReference>
<protein>
    <submittedName>
        <fullName evidence="4">DNA end protector protein</fullName>
    </submittedName>
</protein>
<dbReference type="EMBL" id="LR797534">
    <property type="protein sequence ID" value="CAB4222977.1"/>
    <property type="molecule type" value="Genomic_DNA"/>
</dbReference>
<accession>A0A6J5T922</accession>
<sequence length="198" mass="22836">MAESLLNIFDKNQYDLGSAGTKSTAWFNQQVLLMGRENITPKRLMRAGAANEVQMTTNILPGNMYMFFYDAKHKDTLPYWDRFPLLLPFDKTATGFMGLNLHYLPYMLRVQLLNKLLQFKNNSKMDETTKLRYSWATISGSSKFAAAKPCVKQYLNSHVRSPFRKVNSQDWATAMLLPVEQFVGKNKLTVWADSKRNM</sequence>
<organism evidence="4">
    <name type="scientific">uncultured Caudovirales phage</name>
    <dbReference type="NCBI Taxonomy" id="2100421"/>
    <lineage>
        <taxon>Viruses</taxon>
        <taxon>Duplodnaviria</taxon>
        <taxon>Heunggongvirae</taxon>
        <taxon>Uroviricota</taxon>
        <taxon>Caudoviricetes</taxon>
        <taxon>Peduoviridae</taxon>
        <taxon>Maltschvirus</taxon>
        <taxon>Maltschvirus maltsch</taxon>
    </lineage>
</organism>
<proteinExistence type="predicted"/>
<reference evidence="4" key="1">
    <citation type="submission" date="2020-05" db="EMBL/GenBank/DDBJ databases">
        <authorList>
            <person name="Chiriac C."/>
            <person name="Salcher M."/>
            <person name="Ghai R."/>
            <person name="Kavagutti S V."/>
        </authorList>
    </citation>
    <scope>NUCLEOTIDE SEQUENCE</scope>
</reference>
<dbReference type="EMBL" id="LR796944">
    <property type="protein sequence ID" value="CAB4176843.1"/>
    <property type="molecule type" value="Genomic_DNA"/>
</dbReference>
<gene>
    <name evidence="4" type="ORF">UFOVP1666_35</name>
    <name evidence="1" type="ORF">UFOVP867_188</name>
    <name evidence="2" type="ORF">UFOVP913_11</name>
    <name evidence="3" type="ORF">UFOVP993_64</name>
</gene>